<dbReference type="PANTHER" id="PTHR19847:SF7">
    <property type="entry name" value="DDB1- AND CUL4-ASSOCIATED FACTOR 11"/>
    <property type="match status" value="1"/>
</dbReference>
<evidence type="ECO:0000256" key="3">
    <source>
        <dbReference type="PROSITE-ProRule" id="PRU00221"/>
    </source>
</evidence>
<dbReference type="InterPro" id="IPR020472">
    <property type="entry name" value="WD40_PAC1"/>
</dbReference>
<feature type="compositionally biased region" description="Basic and acidic residues" evidence="4">
    <location>
        <begin position="165"/>
        <end position="181"/>
    </location>
</feature>
<organism evidence="5 6">
    <name type="scientific">Massariosphaeria phaeospora</name>
    <dbReference type="NCBI Taxonomy" id="100035"/>
    <lineage>
        <taxon>Eukaryota</taxon>
        <taxon>Fungi</taxon>
        <taxon>Dikarya</taxon>
        <taxon>Ascomycota</taxon>
        <taxon>Pezizomycotina</taxon>
        <taxon>Dothideomycetes</taxon>
        <taxon>Pleosporomycetidae</taxon>
        <taxon>Pleosporales</taxon>
        <taxon>Pleosporales incertae sedis</taxon>
        <taxon>Massariosphaeria</taxon>
    </lineage>
</organism>
<feature type="repeat" description="WD" evidence="3">
    <location>
        <begin position="384"/>
        <end position="418"/>
    </location>
</feature>
<dbReference type="InterPro" id="IPR015943">
    <property type="entry name" value="WD40/YVTN_repeat-like_dom_sf"/>
</dbReference>
<feature type="repeat" description="WD" evidence="3">
    <location>
        <begin position="349"/>
        <end position="383"/>
    </location>
</feature>
<dbReference type="GO" id="GO:0043161">
    <property type="term" value="P:proteasome-mediated ubiquitin-dependent protein catabolic process"/>
    <property type="evidence" value="ECO:0007669"/>
    <property type="project" value="TreeGrafter"/>
</dbReference>
<evidence type="ECO:0000313" key="5">
    <source>
        <dbReference type="EMBL" id="KAF2876907.1"/>
    </source>
</evidence>
<accession>A0A7C8IP04</accession>
<dbReference type="PRINTS" id="PR00320">
    <property type="entry name" value="GPROTEINBRPT"/>
</dbReference>
<sequence>MSASQPPDITNETEDPRTIVYDPADPFWHDTEEDDDDMEYMPAPEDGEDEEDEEDEDEDEELNFHDAAEILGGADIEVEFAEEDEDAEGDGNGTGSANAQRPVYITRDQIMQLLGHAGLGRIFAYDTSSRPGRRRRTVVDDDEDEESEVGTGYDPVGPRRKRGRGKEAFEKVPSDTGRELMDSGTFGSNFRPQDTLKRKKRLAYNIMRRELGLGGDGRQKNANRLLRQDMIPESTADTIIHYNKRCYSGQFSDDGNFFFSCAQDFRVRMYDTSNPYDWKYYKSVVYPYGQWTITDASLSPDNRFLAYSSIRSVVCLSPTDPENESDPNLLDFANLGTQNTRGFHTYFGIWSIRFSGDGREIVAGTNDNSVYVYDIERRQSILRIPGHEDDVNAVCFGDSQSPHILYSGSDDSTLKVWDRRSMGDGREAGVFLGHTEGLTYVDSKGDGRYVLSNAKDQTAKLWDLRKMMSKEKADRVDINAFTTRFEYRSNAYDDSMWRPHPHDCSLVTFRGHKVLKTLIRCHFSPQGSTDSKYVYSGSYDGSVYVWNMDATLAGKIDVLKATRNSRPRDPNMFAETYDFYGRHGGSWMTCVRDASWHPNAPVIAATSWNGWGTSQGTCTVHTWNDGMEDDEAEPVVGRRVNARLEHDERLQRSVDRPTMFYDDWMDED</sequence>
<name>A0A7C8IP04_9PLEO</name>
<dbReference type="PROSITE" id="PS50294">
    <property type="entry name" value="WD_REPEATS_REGION"/>
    <property type="match status" value="2"/>
</dbReference>
<dbReference type="FunFam" id="2.130.10.10:FF:000557">
    <property type="entry name" value="WD repeat protein"/>
    <property type="match status" value="1"/>
</dbReference>
<evidence type="ECO:0000256" key="2">
    <source>
        <dbReference type="ARBA" id="ARBA00022737"/>
    </source>
</evidence>
<dbReference type="GO" id="GO:0080008">
    <property type="term" value="C:Cul4-RING E3 ubiquitin ligase complex"/>
    <property type="evidence" value="ECO:0007669"/>
    <property type="project" value="TreeGrafter"/>
</dbReference>
<dbReference type="OrthoDB" id="63070at2759"/>
<keyword evidence="2" id="KW-0677">Repeat</keyword>
<feature type="region of interest" description="Disordered" evidence="4">
    <location>
        <begin position="129"/>
        <end position="192"/>
    </location>
</feature>
<dbReference type="InterPro" id="IPR051859">
    <property type="entry name" value="DCAF"/>
</dbReference>
<feature type="region of interest" description="Disordered" evidence="4">
    <location>
        <begin position="1"/>
        <end position="100"/>
    </location>
</feature>
<dbReference type="InterPro" id="IPR036322">
    <property type="entry name" value="WD40_repeat_dom_sf"/>
</dbReference>
<protein>
    <submittedName>
        <fullName evidence="5">WD40-repeat-containing domain protein</fullName>
    </submittedName>
</protein>
<evidence type="ECO:0000313" key="6">
    <source>
        <dbReference type="Proteomes" id="UP000481861"/>
    </source>
</evidence>
<dbReference type="SMART" id="SM00320">
    <property type="entry name" value="WD40"/>
    <property type="match status" value="6"/>
</dbReference>
<dbReference type="PANTHER" id="PTHR19847">
    <property type="entry name" value="DDB1- AND CUL4-ASSOCIATED FACTOR 11"/>
    <property type="match status" value="1"/>
</dbReference>
<feature type="repeat" description="WD" evidence="3">
    <location>
        <begin position="528"/>
        <end position="549"/>
    </location>
</feature>
<reference evidence="5 6" key="1">
    <citation type="submission" date="2020-01" db="EMBL/GenBank/DDBJ databases">
        <authorList>
            <consortium name="DOE Joint Genome Institute"/>
            <person name="Haridas S."/>
            <person name="Albert R."/>
            <person name="Binder M."/>
            <person name="Bloem J."/>
            <person name="Labutti K."/>
            <person name="Salamov A."/>
            <person name="Andreopoulos B."/>
            <person name="Baker S.E."/>
            <person name="Barry K."/>
            <person name="Bills G."/>
            <person name="Bluhm B.H."/>
            <person name="Cannon C."/>
            <person name="Castanera R."/>
            <person name="Culley D.E."/>
            <person name="Daum C."/>
            <person name="Ezra D."/>
            <person name="Gonzalez J.B."/>
            <person name="Henrissat B."/>
            <person name="Kuo A."/>
            <person name="Liang C."/>
            <person name="Lipzen A."/>
            <person name="Lutzoni F."/>
            <person name="Magnuson J."/>
            <person name="Mondo S."/>
            <person name="Nolan M."/>
            <person name="Ohm R."/>
            <person name="Pangilinan J."/>
            <person name="Park H.-J.H."/>
            <person name="Ramirez L."/>
            <person name="Alfaro M."/>
            <person name="Sun H."/>
            <person name="Tritt A."/>
            <person name="Yoshinaga Y."/>
            <person name="Zwiers L.-H.L."/>
            <person name="Turgeon B.G."/>
            <person name="Goodwin S.B."/>
            <person name="Spatafora J.W."/>
            <person name="Crous P.W."/>
            <person name="Grigoriev I.V."/>
        </authorList>
    </citation>
    <scope>NUCLEOTIDE SEQUENCE [LARGE SCALE GENOMIC DNA]</scope>
    <source>
        <strain evidence="5 6">CBS 611.86</strain>
    </source>
</reference>
<evidence type="ECO:0000256" key="4">
    <source>
        <dbReference type="SAM" id="MobiDB-lite"/>
    </source>
</evidence>
<dbReference type="InterPro" id="IPR001680">
    <property type="entry name" value="WD40_rpt"/>
</dbReference>
<keyword evidence="6" id="KW-1185">Reference proteome</keyword>
<dbReference type="EMBL" id="JAADJZ010000002">
    <property type="protein sequence ID" value="KAF2876907.1"/>
    <property type="molecule type" value="Genomic_DNA"/>
</dbReference>
<feature type="compositionally biased region" description="Acidic residues" evidence="4">
    <location>
        <begin position="31"/>
        <end position="61"/>
    </location>
</feature>
<feature type="compositionally biased region" description="Polar residues" evidence="4">
    <location>
        <begin position="1"/>
        <end position="10"/>
    </location>
</feature>
<keyword evidence="1 3" id="KW-0853">WD repeat</keyword>
<feature type="repeat" description="WD" evidence="3">
    <location>
        <begin position="431"/>
        <end position="465"/>
    </location>
</feature>
<comment type="caution">
    <text evidence="5">The sequence shown here is derived from an EMBL/GenBank/DDBJ whole genome shotgun (WGS) entry which is preliminary data.</text>
</comment>
<dbReference type="PROSITE" id="PS50082">
    <property type="entry name" value="WD_REPEATS_2"/>
    <property type="match status" value="4"/>
</dbReference>
<gene>
    <name evidence="5" type="ORF">BDV95DRAFT_673792</name>
</gene>
<dbReference type="Gene3D" id="2.130.10.10">
    <property type="entry name" value="YVTN repeat-like/Quinoprotein amine dehydrogenase"/>
    <property type="match status" value="2"/>
</dbReference>
<dbReference type="Proteomes" id="UP000481861">
    <property type="component" value="Unassembled WGS sequence"/>
</dbReference>
<dbReference type="SUPFAM" id="SSF50978">
    <property type="entry name" value="WD40 repeat-like"/>
    <property type="match status" value="1"/>
</dbReference>
<dbReference type="Pfam" id="PF00400">
    <property type="entry name" value="WD40"/>
    <property type="match status" value="5"/>
</dbReference>
<evidence type="ECO:0000256" key="1">
    <source>
        <dbReference type="ARBA" id="ARBA00022574"/>
    </source>
</evidence>
<proteinExistence type="predicted"/>
<dbReference type="AlphaFoldDB" id="A0A7C8IP04"/>
<feature type="compositionally biased region" description="Acidic residues" evidence="4">
    <location>
        <begin position="76"/>
        <end position="89"/>
    </location>
</feature>